<protein>
    <submittedName>
        <fullName evidence="1">Uncharacterized protein</fullName>
    </submittedName>
</protein>
<evidence type="ECO:0000313" key="1">
    <source>
        <dbReference type="EMBL" id="JAH80341.1"/>
    </source>
</evidence>
<accession>A0A0E9VQM6</accession>
<reference evidence="1" key="2">
    <citation type="journal article" date="2015" name="Fish Shellfish Immunol.">
        <title>Early steps in the European eel (Anguilla anguilla)-Vibrio vulnificus interaction in the gills: Role of the RtxA13 toxin.</title>
        <authorList>
            <person name="Callol A."/>
            <person name="Pajuelo D."/>
            <person name="Ebbesson L."/>
            <person name="Teles M."/>
            <person name="MacKenzie S."/>
            <person name="Amaro C."/>
        </authorList>
    </citation>
    <scope>NUCLEOTIDE SEQUENCE</scope>
</reference>
<reference evidence="1" key="1">
    <citation type="submission" date="2014-11" db="EMBL/GenBank/DDBJ databases">
        <authorList>
            <person name="Amaro Gonzalez C."/>
        </authorList>
    </citation>
    <scope>NUCLEOTIDE SEQUENCE</scope>
</reference>
<dbReference type="AlphaFoldDB" id="A0A0E9VQM6"/>
<sequence length="32" mass="3566">MRVKNAGSYMALTKLSFIPSNAVDRLTHTKNT</sequence>
<name>A0A0E9VQM6_ANGAN</name>
<organism evidence="1">
    <name type="scientific">Anguilla anguilla</name>
    <name type="common">European freshwater eel</name>
    <name type="synonym">Muraena anguilla</name>
    <dbReference type="NCBI Taxonomy" id="7936"/>
    <lineage>
        <taxon>Eukaryota</taxon>
        <taxon>Metazoa</taxon>
        <taxon>Chordata</taxon>
        <taxon>Craniata</taxon>
        <taxon>Vertebrata</taxon>
        <taxon>Euteleostomi</taxon>
        <taxon>Actinopterygii</taxon>
        <taxon>Neopterygii</taxon>
        <taxon>Teleostei</taxon>
        <taxon>Anguilliformes</taxon>
        <taxon>Anguillidae</taxon>
        <taxon>Anguilla</taxon>
    </lineage>
</organism>
<dbReference type="EMBL" id="GBXM01028236">
    <property type="protein sequence ID" value="JAH80341.1"/>
    <property type="molecule type" value="Transcribed_RNA"/>
</dbReference>
<proteinExistence type="predicted"/>